<evidence type="ECO:0000259" key="9">
    <source>
        <dbReference type="PROSITE" id="PS51193"/>
    </source>
</evidence>
<keyword evidence="2" id="KW-0547">Nucleotide-binding</keyword>
<dbReference type="Proteomes" id="UP000196581">
    <property type="component" value="Unassembled WGS sequence"/>
</dbReference>
<dbReference type="InterPro" id="IPR014013">
    <property type="entry name" value="Helic_SF1/SF2_ATP-bd_DinG/Rad3"/>
</dbReference>
<dbReference type="AlphaFoldDB" id="A0A1X6XKK6"/>
<evidence type="ECO:0000256" key="1">
    <source>
        <dbReference type="ARBA" id="ARBA00001966"/>
    </source>
</evidence>
<dbReference type="GO" id="GO:0003676">
    <property type="term" value="F:nucleic acid binding"/>
    <property type="evidence" value="ECO:0007669"/>
    <property type="project" value="InterPro"/>
</dbReference>
<evidence type="ECO:0000256" key="6">
    <source>
        <dbReference type="ARBA" id="ARBA00044969"/>
    </source>
</evidence>
<dbReference type="GO" id="GO:0006139">
    <property type="term" value="P:nucleobase-containing compound metabolic process"/>
    <property type="evidence" value="ECO:0007669"/>
    <property type="project" value="InterPro"/>
</dbReference>
<dbReference type="Pfam" id="PF13307">
    <property type="entry name" value="Helicase_C_2"/>
    <property type="match status" value="1"/>
</dbReference>
<dbReference type="InterPro" id="IPR014001">
    <property type="entry name" value="Helicase_ATP-bd"/>
</dbReference>
<dbReference type="InterPro" id="IPR002464">
    <property type="entry name" value="DNA/RNA_helicase_DEAH_CS"/>
</dbReference>
<dbReference type="GO" id="GO:0043139">
    <property type="term" value="F:5'-3' DNA helicase activity"/>
    <property type="evidence" value="ECO:0007669"/>
    <property type="project" value="UniProtKB-EC"/>
</dbReference>
<dbReference type="PANTHER" id="PTHR11472">
    <property type="entry name" value="DNA REPAIR DEAD HELICASE RAD3/XP-D SUBFAMILY MEMBER"/>
    <property type="match status" value="1"/>
</dbReference>
<dbReference type="PANTHER" id="PTHR11472:SF34">
    <property type="entry name" value="REGULATOR OF TELOMERE ELONGATION HELICASE 1"/>
    <property type="match status" value="1"/>
</dbReference>
<keyword evidence="10" id="KW-0347">Helicase</keyword>
<evidence type="ECO:0000313" key="10">
    <source>
        <dbReference type="EMBL" id="SLM99706.1"/>
    </source>
</evidence>
<dbReference type="InterPro" id="IPR027417">
    <property type="entry name" value="P-loop_NTPase"/>
</dbReference>
<dbReference type="EMBL" id="FWFF01000017">
    <property type="protein sequence ID" value="SLM99706.1"/>
    <property type="molecule type" value="Genomic_DNA"/>
</dbReference>
<dbReference type="PROSITE" id="PS00690">
    <property type="entry name" value="DEAH_ATP_HELICASE"/>
    <property type="match status" value="1"/>
</dbReference>
<dbReference type="PROSITE" id="PS51193">
    <property type="entry name" value="HELICASE_ATP_BIND_2"/>
    <property type="match status" value="1"/>
</dbReference>
<evidence type="ECO:0000256" key="7">
    <source>
        <dbReference type="ARBA" id="ARBA00048954"/>
    </source>
</evidence>
<dbReference type="PROSITE" id="PS51192">
    <property type="entry name" value="HELICASE_ATP_BIND_1"/>
    <property type="match status" value="1"/>
</dbReference>
<dbReference type="InterPro" id="IPR006555">
    <property type="entry name" value="ATP-dep_Helicase_C"/>
</dbReference>
<accession>A0A1X6XKK6</accession>
<proteinExistence type="inferred from homology"/>
<evidence type="ECO:0000256" key="2">
    <source>
        <dbReference type="ARBA" id="ARBA00022741"/>
    </source>
</evidence>
<dbReference type="GO" id="GO:0016818">
    <property type="term" value="F:hydrolase activity, acting on acid anhydrides, in phosphorus-containing anhydrides"/>
    <property type="evidence" value="ECO:0007669"/>
    <property type="project" value="InterPro"/>
</dbReference>
<organism evidence="10 11">
    <name type="scientific">Brevibacterium yomogidense</name>
    <dbReference type="NCBI Taxonomy" id="946573"/>
    <lineage>
        <taxon>Bacteria</taxon>
        <taxon>Bacillati</taxon>
        <taxon>Actinomycetota</taxon>
        <taxon>Actinomycetes</taxon>
        <taxon>Micrococcales</taxon>
        <taxon>Brevibacteriaceae</taxon>
        <taxon>Brevibacterium</taxon>
    </lineage>
</organism>
<dbReference type="RefSeq" id="WP_087008300.1">
    <property type="nucleotide sequence ID" value="NZ_FWFF01000017.1"/>
</dbReference>
<keyword evidence="3" id="KW-0378">Hydrolase</keyword>
<dbReference type="EC" id="5.6.2.3" evidence="6"/>
<evidence type="ECO:0000256" key="5">
    <source>
        <dbReference type="ARBA" id="ARBA00038058"/>
    </source>
</evidence>
<evidence type="ECO:0000256" key="3">
    <source>
        <dbReference type="ARBA" id="ARBA00022801"/>
    </source>
</evidence>
<sequence length="663" mass="70025">MSDTPDLLASAVHAVGGSEREGQRTMAEAVASSLDRGSHLLVQAGTGTGKSLAYLVPALDHATRTGDRVIVSTATLALQAQIVDRDLPRLVRAVKDELTRKPSFAVLKGRRNYACRHKLDGGYPEDGAGMLFDFGADEAASRRAGDGSASASALGEEIQRIRSWVRTTETGDRDDLTPGVSDRAWSQASVNAFDCLGSKCPAFEECFAEMAKIRAGGADVVVTNHALLAIDAFGDHAVLPEHSAVIVDEAHELRDRVTNALSGTLTAAMIDHAASSVRRSGLVQDGVIGLLESAGTRLEKALEVAEEGLIERWPEALAVGVAQVRDASRQLIADLGSGASGGDADPDAGRQLARARALEVFEVASRLADDADNDVAWVSRSTFRERTTTSLVVAPLSVAGTMRSGIFEKSTVVATSATLALGGRFETVAGALGLGGPSAPRYDAIDVGSPFDYTRQGILYVASHLPRPGRSGASEESLDELEQLLRASGGGALCLFSSRAAATRAAEEMRARTDLPILLQGEDGLGSLVSRFASDDESSLFGTLSLWQGVDVPGRTCRLVVIDRIPFPRPDDPLVRARTESAQRAGANGFMSVSATHAALLLAQGAGRLVRSTADRGVVAVLDERLRNARYSGFLLASLPPMWKTEDPALVRGALERLRRTDA</sequence>
<dbReference type="InterPro" id="IPR011545">
    <property type="entry name" value="DEAD/DEAH_box_helicase_dom"/>
</dbReference>
<dbReference type="Pfam" id="PF00270">
    <property type="entry name" value="DEAD"/>
    <property type="match status" value="1"/>
</dbReference>
<dbReference type="SUPFAM" id="SSF52540">
    <property type="entry name" value="P-loop containing nucleoside triphosphate hydrolases"/>
    <property type="match status" value="2"/>
</dbReference>
<comment type="cofactor">
    <cofactor evidence="1">
        <name>[4Fe-4S] cluster</name>
        <dbReference type="ChEBI" id="CHEBI:49883"/>
    </cofactor>
</comment>
<evidence type="ECO:0000313" key="11">
    <source>
        <dbReference type="Proteomes" id="UP000196581"/>
    </source>
</evidence>
<protein>
    <recommendedName>
        <fullName evidence="6">DNA 5'-3' helicase</fullName>
        <ecNumber evidence="6">5.6.2.3</ecNumber>
    </recommendedName>
</protein>
<dbReference type="InterPro" id="IPR045028">
    <property type="entry name" value="DinG/Rad3-like"/>
</dbReference>
<comment type="catalytic activity">
    <reaction evidence="7">
        <text>ATP + H2O = ADP + phosphate + H(+)</text>
        <dbReference type="Rhea" id="RHEA:13065"/>
        <dbReference type="ChEBI" id="CHEBI:15377"/>
        <dbReference type="ChEBI" id="CHEBI:15378"/>
        <dbReference type="ChEBI" id="CHEBI:30616"/>
        <dbReference type="ChEBI" id="CHEBI:43474"/>
        <dbReference type="ChEBI" id="CHEBI:456216"/>
        <dbReference type="EC" id="5.6.2.3"/>
    </reaction>
</comment>
<evidence type="ECO:0000259" key="8">
    <source>
        <dbReference type="PROSITE" id="PS51192"/>
    </source>
</evidence>
<keyword evidence="11" id="KW-1185">Reference proteome</keyword>
<feature type="domain" description="Helicase ATP-binding" evidence="8">
    <location>
        <begin position="31"/>
        <end position="283"/>
    </location>
</feature>
<gene>
    <name evidence="10" type="ORF">FM105_11680</name>
</gene>
<dbReference type="SMART" id="SM00491">
    <property type="entry name" value="HELICc2"/>
    <property type="match status" value="1"/>
</dbReference>
<keyword evidence="4" id="KW-0067">ATP-binding</keyword>
<dbReference type="GO" id="GO:0005524">
    <property type="term" value="F:ATP binding"/>
    <property type="evidence" value="ECO:0007669"/>
    <property type="project" value="UniProtKB-KW"/>
</dbReference>
<dbReference type="SMART" id="SM00487">
    <property type="entry name" value="DEXDc"/>
    <property type="match status" value="1"/>
</dbReference>
<comment type="similarity">
    <text evidence="5">Belongs to the helicase family. DinG subfamily.</text>
</comment>
<evidence type="ECO:0000256" key="4">
    <source>
        <dbReference type="ARBA" id="ARBA00022840"/>
    </source>
</evidence>
<dbReference type="Gene3D" id="3.40.50.300">
    <property type="entry name" value="P-loop containing nucleotide triphosphate hydrolases"/>
    <property type="match status" value="2"/>
</dbReference>
<feature type="domain" description="Helicase ATP-binding" evidence="9">
    <location>
        <begin position="9"/>
        <end position="301"/>
    </location>
</feature>
<reference evidence="11" key="1">
    <citation type="submission" date="2017-02" db="EMBL/GenBank/DDBJ databases">
        <authorList>
            <person name="Dridi B."/>
        </authorList>
    </citation>
    <scope>NUCLEOTIDE SEQUENCE [LARGE SCALE GENOMIC DNA]</scope>
    <source>
        <strain evidence="11">B Co 03.10</strain>
    </source>
</reference>
<name>A0A1X6XKK6_9MICO</name>